<evidence type="ECO:0000313" key="1">
    <source>
        <dbReference type="EMBL" id="RKN81467.1"/>
    </source>
</evidence>
<dbReference type="RefSeq" id="WP_120711624.1">
    <property type="nucleotide sequence ID" value="NZ_CANMKH010000005.1"/>
</dbReference>
<dbReference type="PANTHER" id="PTHR38471:SF2">
    <property type="entry name" value="FOUR HELIX BUNDLE PROTEIN"/>
    <property type="match status" value="1"/>
</dbReference>
<dbReference type="PANTHER" id="PTHR38471">
    <property type="entry name" value="FOUR HELIX BUNDLE PROTEIN"/>
    <property type="match status" value="1"/>
</dbReference>
<dbReference type="AlphaFoldDB" id="A0A3B0CCL4"/>
<evidence type="ECO:0000313" key="2">
    <source>
        <dbReference type="Proteomes" id="UP000276603"/>
    </source>
</evidence>
<dbReference type="Pfam" id="PF05635">
    <property type="entry name" value="23S_rRNA_IVP"/>
    <property type="match status" value="1"/>
</dbReference>
<dbReference type="InterPro" id="IPR036583">
    <property type="entry name" value="23S_rRNA_IVS_sf"/>
</dbReference>
<keyword evidence="2" id="KW-1185">Reference proteome</keyword>
<name>A0A3B0CCL4_9FLAO</name>
<dbReference type="EMBL" id="RBCJ01000002">
    <property type="protein sequence ID" value="RKN81467.1"/>
    <property type="molecule type" value="Genomic_DNA"/>
</dbReference>
<dbReference type="Gene3D" id="1.20.1440.60">
    <property type="entry name" value="23S rRNA-intervening sequence"/>
    <property type="match status" value="1"/>
</dbReference>
<accession>A0A3B0CCL4</accession>
<organism evidence="1 2">
    <name type="scientific">Ulvibacterium marinum</name>
    <dbReference type="NCBI Taxonomy" id="2419782"/>
    <lineage>
        <taxon>Bacteria</taxon>
        <taxon>Pseudomonadati</taxon>
        <taxon>Bacteroidota</taxon>
        <taxon>Flavobacteriia</taxon>
        <taxon>Flavobacteriales</taxon>
        <taxon>Flavobacteriaceae</taxon>
        <taxon>Ulvibacterium</taxon>
    </lineage>
</organism>
<dbReference type="CDD" id="cd16377">
    <property type="entry name" value="23S_rRNA_IVP_like"/>
    <property type="match status" value="1"/>
</dbReference>
<sequence>MAHRFKNLEIWKLSRLFCSSIYELTSTFPDSEKFGLTNQLRRASVSIASNIAEGSSRKSNKDFNRFLEIAVGSMYEIETQLLIASDLGFIHQKELDIFLGKLESIVKMTSKFKVTLSK</sequence>
<dbReference type="SUPFAM" id="SSF158446">
    <property type="entry name" value="IVS-encoded protein-like"/>
    <property type="match status" value="1"/>
</dbReference>
<dbReference type="InterPro" id="IPR012657">
    <property type="entry name" value="23S_rRNA-intervening_sequence"/>
</dbReference>
<dbReference type="Proteomes" id="UP000276603">
    <property type="component" value="Unassembled WGS sequence"/>
</dbReference>
<proteinExistence type="predicted"/>
<dbReference type="NCBIfam" id="TIGR02436">
    <property type="entry name" value="four helix bundle protein"/>
    <property type="match status" value="1"/>
</dbReference>
<comment type="caution">
    <text evidence="1">The sequence shown here is derived from an EMBL/GenBank/DDBJ whole genome shotgun (WGS) entry which is preliminary data.</text>
</comment>
<reference evidence="1 2" key="1">
    <citation type="submission" date="2018-10" db="EMBL/GenBank/DDBJ databases">
        <title>Ulvibacterium marinum gen. nov., sp. nov., a novel marine bacterium of the family Flavobacteriaceae, isolated from a culture of the green alga Ulva prolifera.</title>
        <authorList>
            <person name="Zhang Z."/>
        </authorList>
    </citation>
    <scope>NUCLEOTIDE SEQUENCE [LARGE SCALE GENOMIC DNA]</scope>
    <source>
        <strain evidence="1 2">CCMM003</strain>
    </source>
</reference>
<dbReference type="OrthoDB" id="9811959at2"/>
<gene>
    <name evidence="1" type="ORF">D7Z94_11140</name>
</gene>
<protein>
    <submittedName>
        <fullName evidence="1">Four helix bundle protein</fullName>
    </submittedName>
</protein>